<dbReference type="GO" id="GO:0030976">
    <property type="term" value="F:thiamine pyrophosphate binding"/>
    <property type="evidence" value="ECO:0007669"/>
    <property type="project" value="InterPro"/>
</dbReference>
<dbReference type="KEGG" id="ppel:H6H00_20300"/>
<dbReference type="RefSeq" id="WP_185717323.1">
    <property type="nucleotide sequence ID" value="NZ_BAAAWI010000001.1"/>
</dbReference>
<dbReference type="SUPFAM" id="SSF52467">
    <property type="entry name" value="DHS-like NAD/FAD-binding domain"/>
    <property type="match status" value="1"/>
</dbReference>
<dbReference type="Proteomes" id="UP000515728">
    <property type="component" value="Chromosome"/>
</dbReference>
<accession>A0A7G7MCQ0</accession>
<dbReference type="GO" id="GO:0005948">
    <property type="term" value="C:acetolactate synthase complex"/>
    <property type="evidence" value="ECO:0007669"/>
    <property type="project" value="TreeGrafter"/>
</dbReference>
<evidence type="ECO:0000259" key="6">
    <source>
        <dbReference type="Pfam" id="PF02776"/>
    </source>
</evidence>
<feature type="domain" description="Thiamine pyrophosphate enzyme central" evidence="4">
    <location>
        <begin position="189"/>
        <end position="293"/>
    </location>
</feature>
<reference evidence="7 8" key="1">
    <citation type="submission" date="2020-08" db="EMBL/GenBank/DDBJ databases">
        <authorList>
            <person name="Mo P."/>
        </authorList>
    </citation>
    <scope>NUCLEOTIDE SEQUENCE [LARGE SCALE GENOMIC DNA]</scope>
    <source>
        <strain evidence="7 8">CGMCC 4.1532</strain>
    </source>
</reference>
<dbReference type="Pfam" id="PF02776">
    <property type="entry name" value="TPP_enzyme_N"/>
    <property type="match status" value="1"/>
</dbReference>
<dbReference type="AlphaFoldDB" id="A0A7G7MCQ0"/>
<dbReference type="InterPro" id="IPR012000">
    <property type="entry name" value="Thiamin_PyroP_enz_cen_dom"/>
</dbReference>
<dbReference type="InterPro" id="IPR029035">
    <property type="entry name" value="DHS-like_NAD/FAD-binding_dom"/>
</dbReference>
<dbReference type="Gene3D" id="3.40.50.970">
    <property type="match status" value="2"/>
</dbReference>
<name>A0A7G7MCQ0_9PSEU</name>
<feature type="domain" description="Thiamine pyrophosphate enzyme N-terminal TPP-binding" evidence="6">
    <location>
        <begin position="9"/>
        <end position="123"/>
    </location>
</feature>
<comment type="similarity">
    <text evidence="1 3">Belongs to the TPP enzyme family.</text>
</comment>
<dbReference type="CDD" id="cd07035">
    <property type="entry name" value="TPP_PYR_POX_like"/>
    <property type="match status" value="1"/>
</dbReference>
<organism evidence="7 8">
    <name type="scientific">Pseudonocardia petroleophila</name>
    <dbReference type="NCBI Taxonomy" id="37331"/>
    <lineage>
        <taxon>Bacteria</taxon>
        <taxon>Bacillati</taxon>
        <taxon>Actinomycetota</taxon>
        <taxon>Actinomycetes</taxon>
        <taxon>Pseudonocardiales</taxon>
        <taxon>Pseudonocardiaceae</taxon>
        <taxon>Pseudonocardia</taxon>
    </lineage>
</organism>
<dbReference type="GO" id="GO:0009099">
    <property type="term" value="P:L-valine biosynthetic process"/>
    <property type="evidence" value="ECO:0007669"/>
    <property type="project" value="TreeGrafter"/>
</dbReference>
<dbReference type="EMBL" id="CP060131">
    <property type="protein sequence ID" value="QNG50561.1"/>
    <property type="molecule type" value="Genomic_DNA"/>
</dbReference>
<evidence type="ECO:0000259" key="4">
    <source>
        <dbReference type="Pfam" id="PF00205"/>
    </source>
</evidence>
<keyword evidence="2 3" id="KW-0786">Thiamine pyrophosphate</keyword>
<evidence type="ECO:0000313" key="7">
    <source>
        <dbReference type="EMBL" id="QNG50561.1"/>
    </source>
</evidence>
<evidence type="ECO:0000256" key="1">
    <source>
        <dbReference type="ARBA" id="ARBA00007812"/>
    </source>
</evidence>
<dbReference type="Pfam" id="PF00205">
    <property type="entry name" value="TPP_enzyme_M"/>
    <property type="match status" value="1"/>
</dbReference>
<dbReference type="GO" id="GO:0009097">
    <property type="term" value="P:isoleucine biosynthetic process"/>
    <property type="evidence" value="ECO:0007669"/>
    <property type="project" value="TreeGrafter"/>
</dbReference>
<dbReference type="PANTHER" id="PTHR18968:SF13">
    <property type="entry name" value="ACETOLACTATE SYNTHASE CATALYTIC SUBUNIT, MITOCHONDRIAL"/>
    <property type="match status" value="1"/>
</dbReference>
<sequence>MDPTTTRGLADALADGLLAAGVRRIFGVPGGGPNLDVIGAAADRGIDFVLTHGETAACIAASTHGRLTGTPGTALVTRGPGLTSAANGLAHATLDRAPLLLVSDTVPASTAGRTAHQRLDQVAAASPLAKWSGTLGHVEPVAVATAAARLTLQSPPGAVHLAFDPTAAGDAPPTPAPPCAVDPRHLAGARTLVASARRPVVVVGIDALADVAAVREALAGIDCPVLVTYAAKGVVPESWPTFAGLFTGAAVERPLLAGADLVVGIGLDAVEAVPGPWPSGAAVVLVHSHPVETAYFGDPALLVGPYAALLPALLAGAAPDWPPGAGRRAHDAAVDRIGAHPPATAGALTPLDVVRAARAALGDVALTVDAGAHMLVTMPLWSTDGPDPVLISNGLATMGFALPAAIGAALARPGRRVACLTGDGGLGMAMAEIETLARLALDVTVVVFNDAALTLIALKQGAGQGGGPAVRYAATDFAAVAVAMGVPGVVVGTVDEVHRALGARRRGPLLVDARIDPSPYRHVIDTIRG</sequence>
<dbReference type="Pfam" id="PF02775">
    <property type="entry name" value="TPP_enzyme_C"/>
    <property type="match status" value="1"/>
</dbReference>
<keyword evidence="8" id="KW-1185">Reference proteome</keyword>
<evidence type="ECO:0000313" key="8">
    <source>
        <dbReference type="Proteomes" id="UP000515728"/>
    </source>
</evidence>
<evidence type="ECO:0000256" key="3">
    <source>
        <dbReference type="RuleBase" id="RU362132"/>
    </source>
</evidence>
<evidence type="ECO:0000259" key="5">
    <source>
        <dbReference type="Pfam" id="PF02775"/>
    </source>
</evidence>
<gene>
    <name evidence="7" type="ORF">H6H00_20300</name>
</gene>
<feature type="domain" description="Thiamine pyrophosphate enzyme TPP-binding" evidence="5">
    <location>
        <begin position="369"/>
        <end position="512"/>
    </location>
</feature>
<dbReference type="InterPro" id="IPR012001">
    <property type="entry name" value="Thiamin_PyroP_enz_TPP-bd_dom"/>
</dbReference>
<dbReference type="PANTHER" id="PTHR18968">
    <property type="entry name" value="THIAMINE PYROPHOSPHATE ENZYMES"/>
    <property type="match status" value="1"/>
</dbReference>
<dbReference type="SUPFAM" id="SSF52518">
    <property type="entry name" value="Thiamin diphosphate-binding fold (THDP-binding)"/>
    <property type="match status" value="2"/>
</dbReference>
<dbReference type="GO" id="GO:0003984">
    <property type="term" value="F:acetolactate synthase activity"/>
    <property type="evidence" value="ECO:0007669"/>
    <property type="project" value="TreeGrafter"/>
</dbReference>
<dbReference type="GO" id="GO:0000287">
    <property type="term" value="F:magnesium ion binding"/>
    <property type="evidence" value="ECO:0007669"/>
    <property type="project" value="InterPro"/>
</dbReference>
<dbReference type="GO" id="GO:0050660">
    <property type="term" value="F:flavin adenine dinucleotide binding"/>
    <property type="evidence" value="ECO:0007669"/>
    <property type="project" value="TreeGrafter"/>
</dbReference>
<proteinExistence type="inferred from homology"/>
<dbReference type="InterPro" id="IPR029061">
    <property type="entry name" value="THDP-binding"/>
</dbReference>
<dbReference type="Gene3D" id="3.40.50.1220">
    <property type="entry name" value="TPP-binding domain"/>
    <property type="match status" value="1"/>
</dbReference>
<evidence type="ECO:0000256" key="2">
    <source>
        <dbReference type="ARBA" id="ARBA00023052"/>
    </source>
</evidence>
<dbReference type="InterPro" id="IPR045229">
    <property type="entry name" value="TPP_enz"/>
</dbReference>
<dbReference type="InterPro" id="IPR011766">
    <property type="entry name" value="TPP_enzyme_TPP-bd"/>
</dbReference>
<protein>
    <submittedName>
        <fullName evidence="7">Thiamine pyrophosphate-binding protein</fullName>
    </submittedName>
</protein>